<dbReference type="GO" id="GO:0006793">
    <property type="term" value="P:phosphorus metabolic process"/>
    <property type="evidence" value="ECO:0007669"/>
    <property type="project" value="UniProtKB-ARBA"/>
</dbReference>
<dbReference type="InterPro" id="IPR027417">
    <property type="entry name" value="P-loop_NTPase"/>
</dbReference>
<dbReference type="Pfam" id="PF00271">
    <property type="entry name" value="Helicase_C"/>
    <property type="match status" value="1"/>
</dbReference>
<dbReference type="PROSITE" id="PS51192">
    <property type="entry name" value="HELICASE_ATP_BIND_1"/>
    <property type="match status" value="1"/>
</dbReference>
<dbReference type="PROSITE" id="PS50035">
    <property type="entry name" value="PLD"/>
    <property type="match status" value="1"/>
</dbReference>
<evidence type="ECO:0000256" key="1">
    <source>
        <dbReference type="ARBA" id="ARBA00022801"/>
    </source>
</evidence>
<dbReference type="EC" id="3.6.4.13" evidence="5"/>
<dbReference type="InterPro" id="IPR006935">
    <property type="entry name" value="Helicase/UvrB_N"/>
</dbReference>
<evidence type="ECO:0000313" key="6">
    <source>
        <dbReference type="Proteomes" id="UP000255469"/>
    </source>
</evidence>
<dbReference type="InterPro" id="IPR025202">
    <property type="entry name" value="PLD-like_dom"/>
</dbReference>
<dbReference type="PANTHER" id="PTHR45766:SF6">
    <property type="entry name" value="SWI_SNF-RELATED MATRIX-ASSOCIATED ACTIN-DEPENDENT REGULATOR OF CHROMATIN SUBFAMILY A-LIKE PROTEIN 1"/>
    <property type="match status" value="1"/>
</dbReference>
<dbReference type="Gene3D" id="3.40.50.10810">
    <property type="entry name" value="Tandem AAA-ATPase domain"/>
    <property type="match status" value="1"/>
</dbReference>
<name>A0A379ECN8_9BACT</name>
<dbReference type="SUPFAM" id="SSF52540">
    <property type="entry name" value="P-loop containing nucleoside triphosphate hydrolases"/>
    <property type="match status" value="2"/>
</dbReference>
<dbReference type="GO" id="GO:0003677">
    <property type="term" value="F:DNA binding"/>
    <property type="evidence" value="ECO:0007669"/>
    <property type="project" value="InterPro"/>
</dbReference>
<feature type="domain" description="Helicase C-terminal" evidence="4">
    <location>
        <begin position="770"/>
        <end position="944"/>
    </location>
</feature>
<evidence type="ECO:0000259" key="2">
    <source>
        <dbReference type="PROSITE" id="PS50035"/>
    </source>
</evidence>
<dbReference type="EMBL" id="UGTM01000002">
    <property type="protein sequence ID" value="SUB94168.1"/>
    <property type="molecule type" value="Genomic_DNA"/>
</dbReference>
<protein>
    <submittedName>
        <fullName evidence="5">Cold-shock DEAD box protein A</fullName>
        <ecNumber evidence="5">3.6.4.13</ecNumber>
    </submittedName>
</protein>
<dbReference type="InterPro" id="IPR038718">
    <property type="entry name" value="SNF2-like_sf"/>
</dbReference>
<gene>
    <name evidence="5" type="primary">deaD_4</name>
    <name evidence="5" type="ORF">NCTC13067_02029</name>
</gene>
<dbReference type="GO" id="GO:0016787">
    <property type="term" value="F:hydrolase activity"/>
    <property type="evidence" value="ECO:0007669"/>
    <property type="project" value="UniProtKB-KW"/>
</dbReference>
<feature type="domain" description="Helicase ATP-binding" evidence="3">
    <location>
        <begin position="281"/>
        <end position="456"/>
    </location>
</feature>
<dbReference type="PANTHER" id="PTHR45766">
    <property type="entry name" value="DNA ANNEALING HELICASE AND ENDONUCLEASE ZRANB3 FAMILY MEMBER"/>
    <property type="match status" value="1"/>
</dbReference>
<keyword evidence="1 5" id="KW-0378">Hydrolase</keyword>
<dbReference type="Gene3D" id="3.30.870.10">
    <property type="entry name" value="Endonuclease Chain A"/>
    <property type="match status" value="1"/>
</dbReference>
<dbReference type="CDD" id="cd18793">
    <property type="entry name" value="SF2_C_SNF"/>
    <property type="match status" value="1"/>
</dbReference>
<dbReference type="AlphaFoldDB" id="A0A379ECN8"/>
<dbReference type="SMART" id="SM00490">
    <property type="entry name" value="HELICc"/>
    <property type="match status" value="1"/>
</dbReference>
<sequence length="1171" mass="134866">MNNTLIDNSSAQLSMLQALRDCLASEGILTVRIATGYWDIPGLALLADDIRSFLRKEGTKLLLLIGKDPYVYASQVRNPKYRDMDYPGDFIRTDLCELEPKTEFENAVRLLLEYCTEDDGSKIQIRIFRKNKDNAAQFLHSKCYIFDGRDAGKGYGLIGSSNFTGKGLQGNAELNYLETDVVRVLSEAPIPNHKTHVQWFDEKWNMSEPWNKEFLEQVLKRAPITRKVMEEPFTPYELYIKLLRIKFGEVVDKSLGQQIQSYLPAGIHRLEYQIEAVKRCIGIMHEHGGFMLADVVGLGKTIIGILIIKRFLSVPEDDGRERKVLVITPPAIQSGWKKTIMMFDKDAEEKIAPYIDFVTTGRIGNLAEGADLEDDDSGDTGEFGETLQDKNYGLIVIDESHKFRNSATLMYQSLDGLIQKIGADTGTYPYIGLLSATPQNNRPNDLKNQIYLFERNHNDSTLKKAEGGNIEKFFADVNREYDLLIRKPEADATTGDLIYDIPSDERRRRLDEVSRKLRDCILSDILERRTRTDVETYYEEDIKAQGLVFPKIVGPNNLEYIMDEELATLFSDTMTIIAPTEKEKMQTDEWLRYFRYRAIEYFADPANEKKHTGRGNRSVGDVAKQLATIMQILLVKRLESSFTAFTQSLLNLRRYTENMIRMWENDTIFVCPQIDVNKELDFETKNKEQEKKNKRKKGKVQKKKLTFNDCVEDIRKKITRLTEQGRNERGQNAEYRRKDFKEEYFAQLKEDHRLISNLYDRWARNSQDPKFDAFKEKIKPELFNPQTNTSGKLVIFSEAIDTVRSLARAVKAKGYKTLVITAANRDEMEHTIEENFDANYEGKWKDDYDVIITTEVLAEGVNLHRTNVILNYDTPWNSTRLMQRIGRVNRIGSKEPFVYVYNFMPSAEGDAQIQLVRKAHTKLQSFHLLFGGDSKIFSEEEDIMHYNLAKAVDGEESPLQKYVYELKQYKNTHPERYARIEQAEDGWQIAQADCGTAYFVVKAPRSARLAVRIRQTEDGRHNAEIISLLDLLEEMRTEEDARRVPLPENWQQLASEAIRTYNQYFVRISRPRTGDKRTQALEVIVKLYNSSPVSAKSKALLKNARKLADKGSADIIRKMLVIGKELREKDSRLFAIGQQDIDEILEREIGRLVANVESRQGEATIVLGTIK</sequence>
<dbReference type="Proteomes" id="UP000255469">
    <property type="component" value="Unassembled WGS sequence"/>
</dbReference>
<evidence type="ECO:0000259" key="4">
    <source>
        <dbReference type="PROSITE" id="PS51194"/>
    </source>
</evidence>
<dbReference type="SMART" id="SM00487">
    <property type="entry name" value="DEXDc"/>
    <property type="match status" value="1"/>
</dbReference>
<organism evidence="5 6">
    <name type="scientific">Prevotella denticola</name>
    <dbReference type="NCBI Taxonomy" id="28129"/>
    <lineage>
        <taxon>Bacteria</taxon>
        <taxon>Pseudomonadati</taxon>
        <taxon>Bacteroidota</taxon>
        <taxon>Bacteroidia</taxon>
        <taxon>Bacteroidales</taxon>
        <taxon>Prevotellaceae</taxon>
        <taxon>Prevotella</taxon>
    </lineage>
</organism>
<dbReference type="Gene3D" id="3.40.50.300">
    <property type="entry name" value="P-loop containing nucleotide triphosphate hydrolases"/>
    <property type="match status" value="1"/>
</dbReference>
<dbReference type="InterPro" id="IPR001650">
    <property type="entry name" value="Helicase_C-like"/>
</dbReference>
<accession>A0A379ECN8</accession>
<dbReference type="GO" id="GO:0005524">
    <property type="term" value="F:ATP binding"/>
    <property type="evidence" value="ECO:0007669"/>
    <property type="project" value="InterPro"/>
</dbReference>
<dbReference type="PROSITE" id="PS51194">
    <property type="entry name" value="HELICASE_CTER"/>
    <property type="match status" value="1"/>
</dbReference>
<dbReference type="Pfam" id="PF04851">
    <property type="entry name" value="ResIII"/>
    <property type="match status" value="1"/>
</dbReference>
<dbReference type="GO" id="GO:0003724">
    <property type="term" value="F:RNA helicase activity"/>
    <property type="evidence" value="ECO:0007669"/>
    <property type="project" value="UniProtKB-EC"/>
</dbReference>
<feature type="domain" description="PLD phosphodiesterase" evidence="2">
    <location>
        <begin position="135"/>
        <end position="167"/>
    </location>
</feature>
<dbReference type="InterPro" id="IPR049730">
    <property type="entry name" value="SNF2/RAD54-like_C"/>
</dbReference>
<dbReference type="InterPro" id="IPR014001">
    <property type="entry name" value="Helicase_ATP-bd"/>
</dbReference>
<dbReference type="RefSeq" id="WP_029216562.1">
    <property type="nucleotide sequence ID" value="NZ_UGTM01000002.1"/>
</dbReference>
<dbReference type="InterPro" id="IPR001736">
    <property type="entry name" value="PLipase_D/transphosphatidylase"/>
</dbReference>
<evidence type="ECO:0000313" key="5">
    <source>
        <dbReference type="EMBL" id="SUB94168.1"/>
    </source>
</evidence>
<proteinExistence type="predicted"/>
<dbReference type="Pfam" id="PF13091">
    <property type="entry name" value="PLDc_2"/>
    <property type="match status" value="1"/>
</dbReference>
<dbReference type="SUPFAM" id="SSF56024">
    <property type="entry name" value="Phospholipase D/nuclease"/>
    <property type="match status" value="1"/>
</dbReference>
<evidence type="ECO:0000259" key="3">
    <source>
        <dbReference type="PROSITE" id="PS51192"/>
    </source>
</evidence>
<reference evidence="5 6" key="1">
    <citation type="submission" date="2018-06" db="EMBL/GenBank/DDBJ databases">
        <authorList>
            <consortium name="Pathogen Informatics"/>
            <person name="Doyle S."/>
        </authorList>
    </citation>
    <scope>NUCLEOTIDE SEQUENCE [LARGE SCALE GENOMIC DNA]</scope>
    <source>
        <strain evidence="5 6">NCTC13067</strain>
    </source>
</reference>